<reference evidence="2" key="1">
    <citation type="submission" date="2016-02" db="EMBL/GenBank/DDBJ databases">
        <authorList>
            <person name="Wibberg D."/>
        </authorList>
    </citation>
    <scope>NUCLEOTIDE SEQUENCE [LARGE SCALE GENOMIC DNA]</scope>
</reference>
<dbReference type="AlphaFoldDB" id="A0A1C3NYQ3"/>
<dbReference type="Proteomes" id="UP000199013">
    <property type="component" value="Unassembled WGS sequence"/>
</dbReference>
<evidence type="ECO:0000313" key="1">
    <source>
        <dbReference type="EMBL" id="SBW22674.1"/>
    </source>
</evidence>
<protein>
    <submittedName>
        <fullName evidence="1">Uncharacterized protein</fullName>
    </submittedName>
</protein>
<gene>
    <name evidence="1" type="ORF">FDG2_2965</name>
</gene>
<name>A0A1C3NYQ3_9ACTN</name>
<organism evidence="1 2">
    <name type="scientific">Candidatus Protofrankia californiensis</name>
    <dbReference type="NCBI Taxonomy" id="1839754"/>
    <lineage>
        <taxon>Bacteria</taxon>
        <taxon>Bacillati</taxon>
        <taxon>Actinomycetota</taxon>
        <taxon>Actinomycetes</taxon>
        <taxon>Frankiales</taxon>
        <taxon>Frankiaceae</taxon>
        <taxon>Protofrankia</taxon>
    </lineage>
</organism>
<evidence type="ECO:0000313" key="2">
    <source>
        <dbReference type="Proteomes" id="UP000199013"/>
    </source>
</evidence>
<proteinExistence type="predicted"/>
<keyword evidence="2" id="KW-1185">Reference proteome</keyword>
<dbReference type="EMBL" id="FLUV01001252">
    <property type="protein sequence ID" value="SBW22674.1"/>
    <property type="molecule type" value="Genomic_DNA"/>
</dbReference>
<sequence length="94" mass="9860">MSRRISLFNRSLVIWSRSEDQGCDLLVCVVGRFLDGQAAEAVGQRLGGSAGPLFGPGGFGRRAVEVEDDPPAVDVDLVDGFPAAADGGVVQSLW</sequence>
<accession>A0A1C3NYQ3</accession>